<protein>
    <submittedName>
        <fullName evidence="1">Uncharacterized protein</fullName>
    </submittedName>
</protein>
<comment type="caution">
    <text evidence="1">The sequence shown here is derived from an EMBL/GenBank/DDBJ whole genome shotgun (WGS) entry which is preliminary data.</text>
</comment>
<dbReference type="Proteomes" id="UP000034078">
    <property type="component" value="Unassembled WGS sequence"/>
</dbReference>
<feature type="non-terminal residue" evidence="1">
    <location>
        <position position="1"/>
    </location>
</feature>
<accession>A0A837IIG1</accession>
<proteinExistence type="predicted"/>
<reference evidence="1 2" key="1">
    <citation type="journal article" date="2015" name="Nature">
        <title>rRNA introns, odd ribosomes, and small enigmatic genomes across a large radiation of phyla.</title>
        <authorList>
            <person name="Brown C.T."/>
            <person name="Hug L.A."/>
            <person name="Thomas B.C."/>
            <person name="Sharon I."/>
            <person name="Castelle C.J."/>
            <person name="Singh A."/>
            <person name="Wilkins M.J."/>
            <person name="Williams K.H."/>
            <person name="Banfield J.F."/>
        </authorList>
    </citation>
    <scope>NUCLEOTIDE SEQUENCE [LARGE SCALE GENOMIC DNA]</scope>
</reference>
<organism evidence="1 2">
    <name type="scientific">Candidatus Collierbacteria bacterium GW2011_GWB2_45_17</name>
    <dbReference type="NCBI Taxonomy" id="1618388"/>
    <lineage>
        <taxon>Bacteria</taxon>
        <taxon>Candidatus Collieribacteriota</taxon>
    </lineage>
</organism>
<dbReference type="AlphaFoldDB" id="A0A837IIG1"/>
<dbReference type="EMBL" id="LCKO01000004">
    <property type="protein sequence ID" value="KKU00434.1"/>
    <property type="molecule type" value="Genomic_DNA"/>
</dbReference>
<gene>
    <name evidence="1" type="ORF">UX01_C0004G0001</name>
</gene>
<evidence type="ECO:0000313" key="1">
    <source>
        <dbReference type="EMBL" id="KKU00434.1"/>
    </source>
</evidence>
<sequence>KNKQKLKEEHDQLDMTKLKQKVDEITRRLYDIQRHYGTTLR</sequence>
<name>A0A837IIG1_9BACT</name>
<evidence type="ECO:0000313" key="2">
    <source>
        <dbReference type="Proteomes" id="UP000034078"/>
    </source>
</evidence>